<evidence type="ECO:0000256" key="5">
    <source>
        <dbReference type="SAM" id="MobiDB-lite"/>
    </source>
</evidence>
<evidence type="ECO:0000256" key="3">
    <source>
        <dbReference type="ARBA" id="ARBA00022989"/>
    </source>
</evidence>
<keyword evidence="8" id="KW-1185">Reference proteome</keyword>
<dbReference type="STRING" id="380248.SAMN05216251_109101"/>
<protein>
    <submittedName>
        <fullName evidence="7">DoxX-like family protein</fullName>
    </submittedName>
</protein>
<feature type="transmembrane region" description="Helical" evidence="6">
    <location>
        <begin position="122"/>
        <end position="138"/>
    </location>
</feature>
<evidence type="ECO:0000313" key="8">
    <source>
        <dbReference type="Proteomes" id="UP000199323"/>
    </source>
</evidence>
<dbReference type="InterPro" id="IPR032808">
    <property type="entry name" value="DoxX"/>
</dbReference>
<dbReference type="Proteomes" id="UP000199323">
    <property type="component" value="Unassembled WGS sequence"/>
</dbReference>
<accession>A0A1I2GJX8</accession>
<gene>
    <name evidence="7" type="ORF">SAMN05216251_109101</name>
</gene>
<evidence type="ECO:0000313" key="7">
    <source>
        <dbReference type="EMBL" id="SFF17339.1"/>
    </source>
</evidence>
<keyword evidence="2 6" id="KW-0812">Transmembrane</keyword>
<feature type="transmembrane region" description="Helical" evidence="6">
    <location>
        <begin position="73"/>
        <end position="91"/>
    </location>
</feature>
<evidence type="ECO:0000256" key="4">
    <source>
        <dbReference type="ARBA" id="ARBA00023136"/>
    </source>
</evidence>
<feature type="transmembrane region" description="Helical" evidence="6">
    <location>
        <begin position="35"/>
        <end position="53"/>
    </location>
</feature>
<feature type="transmembrane region" description="Helical" evidence="6">
    <location>
        <begin position="98"/>
        <end position="116"/>
    </location>
</feature>
<sequence length="157" mass="16209">MTHTAATTAVSPAPSTGTAASAAPRTGSGRARASLMGLQIVLALFYTFASAAPKLLGLDAAADSFDRIGFGDWFMYVTGALEFAGAVALVIPVLYQVAAVAMIGLMIGATVTQITVFDGQNVATPIILILPLAVIAWARRDSTTALLALLRRAVDRT</sequence>
<keyword evidence="3 6" id="KW-1133">Transmembrane helix</keyword>
<comment type="subcellular location">
    <subcellularLocation>
        <location evidence="1">Membrane</location>
        <topology evidence="1">Multi-pass membrane protein</topology>
    </subcellularLocation>
</comment>
<feature type="region of interest" description="Disordered" evidence="5">
    <location>
        <begin position="1"/>
        <end position="25"/>
    </location>
</feature>
<dbReference type="EMBL" id="FONG01000009">
    <property type="protein sequence ID" value="SFF17339.1"/>
    <property type="molecule type" value="Genomic_DNA"/>
</dbReference>
<keyword evidence="4 6" id="KW-0472">Membrane</keyword>
<dbReference type="RefSeq" id="WP_177246482.1">
    <property type="nucleotide sequence ID" value="NZ_FONG01000009.1"/>
</dbReference>
<evidence type="ECO:0000256" key="2">
    <source>
        <dbReference type="ARBA" id="ARBA00022692"/>
    </source>
</evidence>
<proteinExistence type="predicted"/>
<dbReference type="GO" id="GO:0016020">
    <property type="term" value="C:membrane"/>
    <property type="evidence" value="ECO:0007669"/>
    <property type="project" value="UniProtKB-SubCell"/>
</dbReference>
<organism evidence="7 8">
    <name type="scientific">Actinacidiphila alni</name>
    <dbReference type="NCBI Taxonomy" id="380248"/>
    <lineage>
        <taxon>Bacteria</taxon>
        <taxon>Bacillati</taxon>
        <taxon>Actinomycetota</taxon>
        <taxon>Actinomycetes</taxon>
        <taxon>Kitasatosporales</taxon>
        <taxon>Streptomycetaceae</taxon>
        <taxon>Actinacidiphila</taxon>
    </lineage>
</organism>
<dbReference type="AlphaFoldDB" id="A0A1I2GJX8"/>
<dbReference type="Pfam" id="PF13564">
    <property type="entry name" value="DoxX_2"/>
    <property type="match status" value="1"/>
</dbReference>
<evidence type="ECO:0000256" key="6">
    <source>
        <dbReference type="SAM" id="Phobius"/>
    </source>
</evidence>
<name>A0A1I2GJX8_9ACTN</name>
<evidence type="ECO:0000256" key="1">
    <source>
        <dbReference type="ARBA" id="ARBA00004141"/>
    </source>
</evidence>
<reference evidence="7 8" key="1">
    <citation type="submission" date="2016-10" db="EMBL/GenBank/DDBJ databases">
        <authorList>
            <person name="de Groot N.N."/>
        </authorList>
    </citation>
    <scope>NUCLEOTIDE SEQUENCE [LARGE SCALE GENOMIC DNA]</scope>
    <source>
        <strain evidence="7 8">CGMCC 4.3510</strain>
    </source>
</reference>